<sequence>MTSSAQLPELPEGGLSGLFDGTVPPGVYRTASVGPDVILQAQAEDWYAAVVDLDGVTDRAGFLARCADGLELDGPLDGDWDALADRLTDLSWLGEPRGYLILASGWPEFQYAAPQEADSAAGVMGAAAGYWAVRESPLAALLG</sequence>
<gene>
    <name evidence="3" type="ORF">RM572_23600</name>
</gene>
<protein>
    <submittedName>
        <fullName evidence="3">Barstar family protein</fullName>
    </submittedName>
</protein>
<keyword evidence="4" id="KW-1185">Reference proteome</keyword>
<dbReference type="InterPro" id="IPR000468">
    <property type="entry name" value="Barstar"/>
</dbReference>
<feature type="domain" description="Barstar (barnase inhibitor)" evidence="2">
    <location>
        <begin position="48"/>
        <end position="141"/>
    </location>
</feature>
<dbReference type="SUPFAM" id="SSF52038">
    <property type="entry name" value="Barstar-related"/>
    <property type="match status" value="1"/>
</dbReference>
<evidence type="ECO:0000313" key="3">
    <source>
        <dbReference type="EMBL" id="MDT0381751.1"/>
    </source>
</evidence>
<comment type="caution">
    <text evidence="3">The sequence shown here is derived from an EMBL/GenBank/DDBJ whole genome shotgun (WGS) entry which is preliminary data.</text>
</comment>
<evidence type="ECO:0000313" key="4">
    <source>
        <dbReference type="Proteomes" id="UP001183414"/>
    </source>
</evidence>
<organism evidence="3 4">
    <name type="scientific">Streptomyces hazeniae</name>
    <dbReference type="NCBI Taxonomy" id="3075538"/>
    <lineage>
        <taxon>Bacteria</taxon>
        <taxon>Bacillati</taxon>
        <taxon>Actinomycetota</taxon>
        <taxon>Actinomycetes</taxon>
        <taxon>Kitasatosporales</taxon>
        <taxon>Streptomycetaceae</taxon>
        <taxon>Streptomyces</taxon>
    </lineage>
</organism>
<accession>A0ABU2NXN4</accession>
<dbReference type="Pfam" id="PF01337">
    <property type="entry name" value="Barstar"/>
    <property type="match status" value="1"/>
</dbReference>
<dbReference type="Gene3D" id="3.30.370.10">
    <property type="entry name" value="Barstar-like"/>
    <property type="match status" value="1"/>
</dbReference>
<dbReference type="InterPro" id="IPR035905">
    <property type="entry name" value="Barstar-like_sf"/>
</dbReference>
<reference evidence="4" key="1">
    <citation type="submission" date="2023-07" db="EMBL/GenBank/DDBJ databases">
        <title>30 novel species of actinomycetes from the DSMZ collection.</title>
        <authorList>
            <person name="Nouioui I."/>
        </authorList>
    </citation>
    <scope>NUCLEOTIDE SEQUENCE [LARGE SCALE GENOMIC DNA]</scope>
    <source>
        <strain evidence="4">DSM 42041</strain>
    </source>
</reference>
<comment type="similarity">
    <text evidence="1">Belongs to the barstar family.</text>
</comment>
<evidence type="ECO:0000256" key="1">
    <source>
        <dbReference type="ARBA" id="ARBA00006845"/>
    </source>
</evidence>
<proteinExistence type="inferred from homology"/>
<dbReference type="RefSeq" id="WP_311675418.1">
    <property type="nucleotide sequence ID" value="NZ_JAVREQ010000025.1"/>
</dbReference>
<name>A0ABU2NXN4_9ACTN</name>
<evidence type="ECO:0000259" key="2">
    <source>
        <dbReference type="Pfam" id="PF01337"/>
    </source>
</evidence>
<dbReference type="Proteomes" id="UP001183414">
    <property type="component" value="Unassembled WGS sequence"/>
</dbReference>
<dbReference type="EMBL" id="JAVREQ010000025">
    <property type="protein sequence ID" value="MDT0381751.1"/>
    <property type="molecule type" value="Genomic_DNA"/>
</dbReference>